<name>A0A2T7BCT7_9BACT</name>
<protein>
    <submittedName>
        <fullName evidence="3">5'(3')-deoxyribonucleotidase</fullName>
    </submittedName>
</protein>
<evidence type="ECO:0000256" key="1">
    <source>
        <dbReference type="ARBA" id="ARBA00009589"/>
    </source>
</evidence>
<dbReference type="GO" id="GO:0009223">
    <property type="term" value="P:pyrimidine deoxyribonucleotide catabolic process"/>
    <property type="evidence" value="ECO:0007669"/>
    <property type="project" value="TreeGrafter"/>
</dbReference>
<dbReference type="SFLD" id="SFLDS00003">
    <property type="entry name" value="Haloacid_Dehalogenase"/>
    <property type="match status" value="1"/>
</dbReference>
<organism evidence="3 4">
    <name type="scientific">Chitinophaga parva</name>
    <dbReference type="NCBI Taxonomy" id="2169414"/>
    <lineage>
        <taxon>Bacteria</taxon>
        <taxon>Pseudomonadati</taxon>
        <taxon>Bacteroidota</taxon>
        <taxon>Chitinophagia</taxon>
        <taxon>Chitinophagales</taxon>
        <taxon>Chitinophagaceae</taxon>
        <taxon>Chitinophaga</taxon>
    </lineage>
</organism>
<feature type="active site" description="Nucleophile" evidence="2">
    <location>
        <position position="7"/>
    </location>
</feature>
<dbReference type="Pfam" id="PF06941">
    <property type="entry name" value="NT5C"/>
    <property type="match status" value="1"/>
</dbReference>
<dbReference type="RefSeq" id="WP_108688639.1">
    <property type="nucleotide sequence ID" value="NZ_QCYK01000003.1"/>
</dbReference>
<evidence type="ECO:0000313" key="3">
    <source>
        <dbReference type="EMBL" id="PUZ22895.1"/>
    </source>
</evidence>
<dbReference type="Gene3D" id="1.10.40.40">
    <property type="entry name" value="Deoxyribonucleotidase, domain 2"/>
    <property type="match status" value="1"/>
</dbReference>
<dbReference type="Gene3D" id="3.40.50.1000">
    <property type="entry name" value="HAD superfamily/HAD-like"/>
    <property type="match status" value="1"/>
</dbReference>
<accession>A0A2T7BCT7</accession>
<dbReference type="InterPro" id="IPR023214">
    <property type="entry name" value="HAD_sf"/>
</dbReference>
<dbReference type="GO" id="GO:0008253">
    <property type="term" value="F:5'-nucleotidase activity"/>
    <property type="evidence" value="ECO:0007669"/>
    <property type="project" value="InterPro"/>
</dbReference>
<dbReference type="AlphaFoldDB" id="A0A2T7BCT7"/>
<comment type="similarity">
    <text evidence="1">Belongs to the 5'(3')-deoxyribonucleotidase family.</text>
</comment>
<dbReference type="Proteomes" id="UP000244450">
    <property type="component" value="Unassembled WGS sequence"/>
</dbReference>
<dbReference type="InterPro" id="IPR010708">
    <property type="entry name" value="5'(3')-deoxyribonucleotidase"/>
</dbReference>
<reference evidence="3 4" key="1">
    <citation type="submission" date="2018-04" db="EMBL/GenBank/DDBJ databases">
        <title>Chitinophaga fuyangensis sp. nov., isolated from soil in a chemical factory.</title>
        <authorList>
            <person name="Chen K."/>
        </authorList>
    </citation>
    <scope>NUCLEOTIDE SEQUENCE [LARGE SCALE GENOMIC DNA]</scope>
    <source>
        <strain evidence="3 4">LY-1</strain>
    </source>
</reference>
<evidence type="ECO:0000256" key="2">
    <source>
        <dbReference type="PIRSR" id="PIRSR610708-1"/>
    </source>
</evidence>
<dbReference type="SFLD" id="SFLDG01126">
    <property type="entry name" value="C1.2:_Nucleotidase_Like"/>
    <property type="match status" value="1"/>
</dbReference>
<dbReference type="PANTHER" id="PTHR16504:SF4">
    <property type="entry name" value="5'(3')-DEOXYRIBONUCLEOTIDASE"/>
    <property type="match status" value="1"/>
</dbReference>
<comment type="caution">
    <text evidence="3">The sequence shown here is derived from an EMBL/GenBank/DDBJ whole genome shotgun (WGS) entry which is preliminary data.</text>
</comment>
<feature type="active site" description="Proton donor" evidence="2">
    <location>
        <position position="9"/>
    </location>
</feature>
<dbReference type="InterPro" id="IPR036412">
    <property type="entry name" value="HAD-like_sf"/>
</dbReference>
<dbReference type="EMBL" id="QCYK01000003">
    <property type="protein sequence ID" value="PUZ22895.1"/>
    <property type="molecule type" value="Genomic_DNA"/>
</dbReference>
<dbReference type="SFLD" id="SFLDG01146">
    <property type="entry name" value="C1.2.2"/>
    <property type="match status" value="1"/>
</dbReference>
<evidence type="ECO:0000313" key="4">
    <source>
        <dbReference type="Proteomes" id="UP000244450"/>
    </source>
</evidence>
<keyword evidence="4" id="KW-1185">Reference proteome</keyword>
<dbReference type="OrthoDB" id="278110at2"/>
<gene>
    <name evidence="3" type="ORF">DCC81_20985</name>
</gene>
<dbReference type="PANTHER" id="PTHR16504">
    <property type="entry name" value="5'(3')-DEOXYRIBONUCLEOTIDASE"/>
    <property type="match status" value="1"/>
</dbReference>
<sequence length="174" mass="20681">MLSIAIDMDETIADPMKKAREWYYRDFGVTFTEEELHGRTLAEALPEDRKGTIHRYLHTPGYFRDLDTFPNAVEVIEQLNKKYKVYIVSAAMEFPNSLRDKFDWLQEKLPFLTWRQYCLCGDKGIVQTDFMIDDLTRNFSNFKGKAYLYHGHHNVHMQGYERVQDWEDVAKKLL</sequence>
<dbReference type="SUPFAM" id="SSF56784">
    <property type="entry name" value="HAD-like"/>
    <property type="match status" value="1"/>
</dbReference>
<proteinExistence type="inferred from homology"/>